<evidence type="ECO:0008006" key="3">
    <source>
        <dbReference type="Google" id="ProtNLM"/>
    </source>
</evidence>
<protein>
    <recommendedName>
        <fullName evidence="3">Phage infection protein</fullName>
    </recommendedName>
</protein>
<dbReference type="SUPFAM" id="SSF52540">
    <property type="entry name" value="P-loop containing nucleoside triphosphate hydrolases"/>
    <property type="match status" value="1"/>
</dbReference>
<gene>
    <name evidence="1" type="ORF">DN92_08375</name>
</gene>
<proteinExistence type="predicted"/>
<dbReference type="InterPro" id="IPR027417">
    <property type="entry name" value="P-loop_NTPase"/>
</dbReference>
<evidence type="ECO:0000313" key="1">
    <source>
        <dbReference type="EMBL" id="QKM61580.1"/>
    </source>
</evidence>
<dbReference type="Gene3D" id="3.40.50.300">
    <property type="entry name" value="P-loop containing nucleotide triphosphate hydrolases"/>
    <property type="match status" value="1"/>
</dbReference>
<dbReference type="KEGG" id="pard:DN92_08375"/>
<keyword evidence="2" id="KW-1185">Reference proteome</keyword>
<accession>A0A6M9PFP0</accession>
<dbReference type="AlphaFoldDB" id="A0A6M9PFP0"/>
<organism evidence="1 2">
    <name type="scientific">Polynucleobacter arcticus</name>
    <dbReference type="NCBI Taxonomy" id="1743165"/>
    <lineage>
        <taxon>Bacteria</taxon>
        <taxon>Pseudomonadati</taxon>
        <taxon>Pseudomonadota</taxon>
        <taxon>Betaproteobacteria</taxon>
        <taxon>Burkholderiales</taxon>
        <taxon>Burkholderiaceae</taxon>
        <taxon>Polynucleobacter</taxon>
    </lineage>
</organism>
<dbReference type="EMBL" id="CP028940">
    <property type="protein sequence ID" value="QKM61580.1"/>
    <property type="molecule type" value="Genomic_DNA"/>
</dbReference>
<sequence>MKKVTVKIENCYGIGSLNHVFRFDDSKVYSVYAPNGFMKTSLAKSFIDLINGSASGDQINKDRVSVRDIKDQDGADLSGESVFVIQPYEQNFVSSKASLLLVNAEIKKGYDQALDSIESKKIELLKILKEASGLTGRNITSEGELVRCFGAHSLFDCLESLEERLDDVANERFAALKYANLFNDKTMGFLDSGAIKRQLNEYIEKYNELVAESPILSKTFNYYHATTVQKNLLENGFFSASHSINLNNAGVKQEVKTADELAEKIDEEKKKIFSNDDLNKKFNEIDKKLTTKELREFRDYLLENKDIVSELADYSEFQRKIWLEYLREHKVIAKEFIDQYKQAKEVIRKSIEAAKSERTLWEAVVEQFNSRFTVPFELAVVNQEDVILKGTSPQVAFKFKDSEDVTEIDQSLLIQVLSQGEKRALYILNILFELNARKNIGLKTLVVADDIADSFDYKNKYAIIEYLRELSRQGDFNCIFLTHNFDFHRTISSRLGIPRHKKLFAVKSNRNLALREELYQKDPFAYWKEHFDNAKFLIAAIPFVRNLAEYCNRPSESDDLTALLHIRPKSKRITIERLESIYQLVLNDPSISLPHHEIKVIDLIYETCDVVLSDPNETAELDGKIILSMGIRLKAEEFMISAIKDDKFVDEITGMQTYELFNAYKGKFQDSHNTLELLEKVNLMTPENIHLNSFMYEPILDMGADHLKGLYKAVLKLR</sequence>
<evidence type="ECO:0000313" key="2">
    <source>
        <dbReference type="Proteomes" id="UP000501090"/>
    </source>
</evidence>
<dbReference type="Proteomes" id="UP000501090">
    <property type="component" value="Chromosome"/>
</dbReference>
<reference evidence="1 2" key="1">
    <citation type="submission" date="2018-04" db="EMBL/GenBank/DDBJ databases">
        <title>Polynucleobacter sp. UK-Long2-W17 genome.</title>
        <authorList>
            <person name="Hahn M.W."/>
        </authorList>
    </citation>
    <scope>NUCLEOTIDE SEQUENCE [LARGE SCALE GENOMIC DNA]</scope>
    <source>
        <strain evidence="1 2">UK-Long2-W17</strain>
    </source>
</reference>
<name>A0A6M9PFP0_9BURK</name>